<sequence>MIKNSKNILFVVGMGRSGTTMLASELSKHKNLCAIPEAQFLVDYISQKRVHDLHSSFLKYVKKHKRFKNSWNVLMDENKELDLKDGYFYLINKYFFENNIEDIYISIDHTPNNIENIDDLFEFFPESKIINLIRDPRAVFNSLKKTDWGEIDPEKFAYDWVRCVALTEMYAKKYDDNILIVKYEDLIEKKGEIQKVYDYIGVSVNGLSPKSKFVLPLYTVGQHKLVGESLDKARIDYWKKKLKNREVQVIEAIAGNFMRNYDYELIYDGKCKKYNNCEIVLSCLKIIMNRPVRRLKYSLRINKKYK</sequence>
<gene>
    <name evidence="1" type="ORF">CR164_11715</name>
</gene>
<comment type="caution">
    <text evidence="1">The sequence shown here is derived from an EMBL/GenBank/DDBJ whole genome shotgun (WGS) entry which is preliminary data.</text>
</comment>
<accession>A0A317T4R2</accession>
<dbReference type="PANTHER" id="PTHR10704:SF44">
    <property type="entry name" value="LD35051P-RELATED"/>
    <property type="match status" value="1"/>
</dbReference>
<dbReference type="InterPro" id="IPR027417">
    <property type="entry name" value="P-loop_NTPase"/>
</dbReference>
<dbReference type="RefSeq" id="WP_110024183.1">
    <property type="nucleotide sequence ID" value="NZ_PDNZ01000009.1"/>
</dbReference>
<reference evidence="2" key="1">
    <citation type="submission" date="2017-10" db="EMBL/GenBank/DDBJ databases">
        <authorList>
            <person name="Gaisin V.A."/>
            <person name="Rysina M.S."/>
            <person name="Grouzdev D.S."/>
        </authorList>
    </citation>
    <scope>NUCLEOTIDE SEQUENCE [LARGE SCALE GENOMIC DNA]</scope>
    <source>
        <strain evidence="2">V1</strain>
    </source>
</reference>
<dbReference type="EMBL" id="PDNZ01000009">
    <property type="protein sequence ID" value="PWW81200.1"/>
    <property type="molecule type" value="Genomic_DNA"/>
</dbReference>
<dbReference type="PANTHER" id="PTHR10704">
    <property type="entry name" value="CARBOHYDRATE SULFOTRANSFERASE"/>
    <property type="match status" value="1"/>
</dbReference>
<dbReference type="InterPro" id="IPR051135">
    <property type="entry name" value="Gal/GlcNAc/GalNAc_ST"/>
</dbReference>
<dbReference type="Gene3D" id="3.40.50.300">
    <property type="entry name" value="P-loop containing nucleotide triphosphate hydrolases"/>
    <property type="match status" value="1"/>
</dbReference>
<dbReference type="OrthoDB" id="5432096at2"/>
<protein>
    <recommendedName>
        <fullName evidence="3">Sulfotransferase family protein</fullName>
    </recommendedName>
</protein>
<dbReference type="SUPFAM" id="SSF52540">
    <property type="entry name" value="P-loop containing nucleoside triphosphate hydrolases"/>
    <property type="match status" value="1"/>
</dbReference>
<dbReference type="GO" id="GO:0006044">
    <property type="term" value="P:N-acetylglucosamine metabolic process"/>
    <property type="evidence" value="ECO:0007669"/>
    <property type="project" value="TreeGrafter"/>
</dbReference>
<dbReference type="Pfam" id="PF13469">
    <property type="entry name" value="Sulfotransfer_3"/>
    <property type="match status" value="1"/>
</dbReference>
<name>A0A317T4R2_9CHLB</name>
<dbReference type="Proteomes" id="UP000246278">
    <property type="component" value="Unassembled WGS sequence"/>
</dbReference>
<dbReference type="AlphaFoldDB" id="A0A317T4R2"/>
<proteinExistence type="predicted"/>
<evidence type="ECO:0000313" key="1">
    <source>
        <dbReference type="EMBL" id="PWW81200.1"/>
    </source>
</evidence>
<evidence type="ECO:0008006" key="3">
    <source>
        <dbReference type="Google" id="ProtNLM"/>
    </source>
</evidence>
<keyword evidence="2" id="KW-1185">Reference proteome</keyword>
<dbReference type="GO" id="GO:0006790">
    <property type="term" value="P:sulfur compound metabolic process"/>
    <property type="evidence" value="ECO:0007669"/>
    <property type="project" value="TreeGrafter"/>
</dbReference>
<dbReference type="GO" id="GO:0001517">
    <property type="term" value="F:N-acetylglucosamine 6-O-sulfotransferase activity"/>
    <property type="evidence" value="ECO:0007669"/>
    <property type="project" value="TreeGrafter"/>
</dbReference>
<organism evidence="1 2">
    <name type="scientific">Prosthecochloris marina</name>
    <dbReference type="NCBI Taxonomy" id="2017681"/>
    <lineage>
        <taxon>Bacteria</taxon>
        <taxon>Pseudomonadati</taxon>
        <taxon>Chlorobiota</taxon>
        <taxon>Chlorobiia</taxon>
        <taxon>Chlorobiales</taxon>
        <taxon>Chlorobiaceae</taxon>
        <taxon>Prosthecochloris</taxon>
    </lineage>
</organism>
<evidence type="ECO:0000313" key="2">
    <source>
        <dbReference type="Proteomes" id="UP000246278"/>
    </source>
</evidence>